<evidence type="ECO:0000313" key="3">
    <source>
        <dbReference type="Proteomes" id="UP000006591"/>
    </source>
</evidence>
<feature type="compositionally biased region" description="Low complexity" evidence="1">
    <location>
        <begin position="142"/>
        <end position="154"/>
    </location>
</feature>
<dbReference type="AlphaFoldDB" id="A0A0E0I385"/>
<feature type="compositionally biased region" description="Basic and acidic residues" evidence="1">
    <location>
        <begin position="39"/>
        <end position="54"/>
    </location>
</feature>
<reference evidence="2" key="1">
    <citation type="submission" date="2015-04" db="UniProtKB">
        <authorList>
            <consortium name="EnsemblPlants"/>
        </authorList>
    </citation>
    <scope>IDENTIFICATION</scope>
    <source>
        <strain evidence="2">SL10</strain>
    </source>
</reference>
<evidence type="ECO:0000313" key="2">
    <source>
        <dbReference type="EnsemblPlants" id="ONIVA07G19600.1"/>
    </source>
</evidence>
<feature type="region of interest" description="Disordered" evidence="1">
    <location>
        <begin position="88"/>
        <end position="249"/>
    </location>
</feature>
<keyword evidence="3" id="KW-1185">Reference proteome</keyword>
<feature type="compositionally biased region" description="Gly residues" evidence="1">
    <location>
        <begin position="59"/>
        <end position="73"/>
    </location>
</feature>
<feature type="compositionally biased region" description="Basic and acidic residues" evidence="1">
    <location>
        <begin position="155"/>
        <end position="164"/>
    </location>
</feature>
<dbReference type="EnsemblPlants" id="ONIVA07G19600.1">
    <property type="protein sequence ID" value="ONIVA07G19600.1"/>
    <property type="gene ID" value="ONIVA07G19600"/>
</dbReference>
<evidence type="ECO:0000256" key="1">
    <source>
        <dbReference type="SAM" id="MobiDB-lite"/>
    </source>
</evidence>
<organism evidence="2">
    <name type="scientific">Oryza nivara</name>
    <name type="common">Indian wild rice</name>
    <name type="synonym">Oryza sativa f. spontanea</name>
    <dbReference type="NCBI Taxonomy" id="4536"/>
    <lineage>
        <taxon>Eukaryota</taxon>
        <taxon>Viridiplantae</taxon>
        <taxon>Streptophyta</taxon>
        <taxon>Embryophyta</taxon>
        <taxon>Tracheophyta</taxon>
        <taxon>Spermatophyta</taxon>
        <taxon>Magnoliopsida</taxon>
        <taxon>Liliopsida</taxon>
        <taxon>Poales</taxon>
        <taxon>Poaceae</taxon>
        <taxon>BOP clade</taxon>
        <taxon>Oryzoideae</taxon>
        <taxon>Oryzeae</taxon>
        <taxon>Oryzinae</taxon>
        <taxon>Oryza</taxon>
    </lineage>
</organism>
<proteinExistence type="predicted"/>
<sequence length="249" mass="26436">MPLPFLFPSPISGHLVSPVRCGVISRYFPLLSSCELGGHSERSRAEEVREEDVRRRPRGSGGGSGGGRGGAGACGGFLVGLRIRRELRRPPIRRPTIRSSSSARRPTPPAASSPGLAPRAPPRQESVEEWKSRPTANASRKPPSSSPETTTTTATRREFLPLEIRDDDEDGDFLVADIHPPPSRRSCYVPGRRNVASPPSHMATPPCSTMSSVSGAAAAAVLDDAGARPRPHGRRSYRLPGSRAAAGGG</sequence>
<dbReference type="Proteomes" id="UP000006591">
    <property type="component" value="Chromosome 7"/>
</dbReference>
<feature type="region of interest" description="Disordered" evidence="1">
    <location>
        <begin position="39"/>
        <end position="73"/>
    </location>
</feature>
<reference evidence="2" key="2">
    <citation type="submission" date="2018-04" db="EMBL/GenBank/DDBJ databases">
        <title>OnivRS2 (Oryza nivara Reference Sequence Version 2).</title>
        <authorList>
            <person name="Zhang J."/>
            <person name="Kudrna D."/>
            <person name="Lee S."/>
            <person name="Talag J."/>
            <person name="Rajasekar S."/>
            <person name="Welchert J."/>
            <person name="Hsing Y.-I."/>
            <person name="Wing R.A."/>
        </authorList>
    </citation>
    <scope>NUCLEOTIDE SEQUENCE [LARGE SCALE GENOMIC DNA]</scope>
    <source>
        <strain evidence="2">SL10</strain>
    </source>
</reference>
<dbReference type="HOGENOM" id="CLU_1117218_0_0_1"/>
<dbReference type="STRING" id="4536.A0A0E0I385"/>
<feature type="compositionally biased region" description="Low complexity" evidence="1">
    <location>
        <begin position="212"/>
        <end position="224"/>
    </location>
</feature>
<protein>
    <submittedName>
        <fullName evidence="2">Uncharacterized protein</fullName>
    </submittedName>
</protein>
<name>A0A0E0I385_ORYNI</name>
<dbReference type="Gramene" id="ONIVA07G19600.1">
    <property type="protein sequence ID" value="ONIVA07G19600.1"/>
    <property type="gene ID" value="ONIVA07G19600"/>
</dbReference>
<accession>A0A0E0I385</accession>